<reference evidence="1" key="1">
    <citation type="submission" date="2023-01" db="EMBL/GenBank/DDBJ databases">
        <title>Genome assembly of the deep-sea coral Lophelia pertusa.</title>
        <authorList>
            <person name="Herrera S."/>
            <person name="Cordes E."/>
        </authorList>
    </citation>
    <scope>NUCLEOTIDE SEQUENCE</scope>
    <source>
        <strain evidence="1">USNM1676648</strain>
        <tissue evidence="1">Polyp</tissue>
    </source>
</reference>
<dbReference type="EMBL" id="MU826383">
    <property type="protein sequence ID" value="KAJ7377092.1"/>
    <property type="molecule type" value="Genomic_DNA"/>
</dbReference>
<dbReference type="OrthoDB" id="10617443at2759"/>
<comment type="caution">
    <text evidence="1">The sequence shown here is derived from an EMBL/GenBank/DDBJ whole genome shotgun (WGS) entry which is preliminary data.</text>
</comment>
<protein>
    <submittedName>
        <fullName evidence="1">Uncharacterized protein</fullName>
    </submittedName>
</protein>
<gene>
    <name evidence="1" type="ORF">OS493_030686</name>
</gene>
<evidence type="ECO:0000313" key="2">
    <source>
        <dbReference type="Proteomes" id="UP001163046"/>
    </source>
</evidence>
<name>A0A9W9Z8Q3_9CNID</name>
<dbReference type="AlphaFoldDB" id="A0A9W9Z8Q3"/>
<organism evidence="1 2">
    <name type="scientific">Desmophyllum pertusum</name>
    <dbReference type="NCBI Taxonomy" id="174260"/>
    <lineage>
        <taxon>Eukaryota</taxon>
        <taxon>Metazoa</taxon>
        <taxon>Cnidaria</taxon>
        <taxon>Anthozoa</taxon>
        <taxon>Hexacorallia</taxon>
        <taxon>Scleractinia</taxon>
        <taxon>Caryophylliina</taxon>
        <taxon>Caryophylliidae</taxon>
        <taxon>Desmophyllum</taxon>
    </lineage>
</organism>
<sequence>MNFFISAINDAVSHAKNFVIPNEQYALVDERSSNHGNNKTFFDAISKALRQRTTENKPSRSHTKVGDKRTQSPCTWLIVDFDSISKAIVASRQRTNRESSLMKPDTMRRKSFFDRVSGQLRNARDTRKVTEFQLKKLQNREKTLFDLLDNIVQSYSDDETFHDEYV</sequence>
<accession>A0A9W9Z8Q3</accession>
<proteinExistence type="predicted"/>
<dbReference type="Proteomes" id="UP001163046">
    <property type="component" value="Unassembled WGS sequence"/>
</dbReference>
<keyword evidence="2" id="KW-1185">Reference proteome</keyword>
<evidence type="ECO:0000313" key="1">
    <source>
        <dbReference type="EMBL" id="KAJ7377092.1"/>
    </source>
</evidence>